<gene>
    <name evidence="1" type="ORF">H0H10_27935</name>
</gene>
<reference evidence="1" key="1">
    <citation type="submission" date="2020-09" db="EMBL/GenBank/DDBJ databases">
        <title>Streptomyces grisecoloratus sp. nov., isolated from cotton soil.</title>
        <authorList>
            <person name="Xing L."/>
        </authorList>
    </citation>
    <scope>NUCLEOTIDE SEQUENCE</scope>
    <source>
        <strain evidence="1">TRM S81-3</strain>
    </source>
</reference>
<reference evidence="1" key="2">
    <citation type="submission" date="2020-09" db="EMBL/GenBank/DDBJ databases">
        <authorList>
            <person name="Luo X."/>
        </authorList>
    </citation>
    <scope>NUCLEOTIDE SEQUENCE</scope>
    <source>
        <strain evidence="1">TRM S81-3</strain>
    </source>
</reference>
<evidence type="ECO:0000313" key="1">
    <source>
        <dbReference type="EMBL" id="MBD0422940.1"/>
    </source>
</evidence>
<proteinExistence type="predicted"/>
<dbReference type="EMBL" id="JACVQF010000219">
    <property type="protein sequence ID" value="MBD0422940.1"/>
    <property type="molecule type" value="Genomic_DNA"/>
</dbReference>
<dbReference type="AlphaFoldDB" id="A0A926L5E8"/>
<evidence type="ECO:0000313" key="2">
    <source>
        <dbReference type="Proteomes" id="UP000621210"/>
    </source>
</evidence>
<accession>A0A926L5E8</accession>
<protein>
    <submittedName>
        <fullName evidence="1">Uncharacterized protein</fullName>
    </submittedName>
</protein>
<comment type="caution">
    <text evidence="1">The sequence shown here is derived from an EMBL/GenBank/DDBJ whole genome shotgun (WGS) entry which is preliminary data.</text>
</comment>
<name>A0A926L5E8_9ACTN</name>
<dbReference type="Proteomes" id="UP000621210">
    <property type="component" value="Unassembled WGS sequence"/>
</dbReference>
<dbReference type="RefSeq" id="WP_188183907.1">
    <property type="nucleotide sequence ID" value="NZ_JACVQF010000219.1"/>
</dbReference>
<keyword evidence="2" id="KW-1185">Reference proteome</keyword>
<sequence length="105" mass="11765">MGRYLTSGHPVLDVTELTTDAIGNRFRVPGGSSVLTDGTHAWRADLAHYVNHYSIALPAEFTQFMDKHGYRVPQVTRKKLIDISMDVTRFLGFRADAGSRRRGDT</sequence>
<organism evidence="1 2">
    <name type="scientific">Streptomyces griseicoloratus</name>
    <dbReference type="NCBI Taxonomy" id="2752516"/>
    <lineage>
        <taxon>Bacteria</taxon>
        <taxon>Bacillati</taxon>
        <taxon>Actinomycetota</taxon>
        <taxon>Actinomycetes</taxon>
        <taxon>Kitasatosporales</taxon>
        <taxon>Streptomycetaceae</taxon>
        <taxon>Streptomyces</taxon>
    </lineage>
</organism>